<dbReference type="EMBL" id="LAZR01016091">
    <property type="protein sequence ID" value="KKM06005.1"/>
    <property type="molecule type" value="Genomic_DNA"/>
</dbReference>
<protein>
    <submittedName>
        <fullName evidence="1">Uncharacterized protein</fullName>
    </submittedName>
</protein>
<name>A0A0F9H4N1_9ZZZZ</name>
<accession>A0A0F9H4N1</accession>
<dbReference type="AlphaFoldDB" id="A0A0F9H4N1"/>
<sequence length="112" mass="12659">MTIKFKSLKDNAAVDRYIVGTSLQGYIDISYAKLVDMLGEAAEHYDNYKSDAQWVVLFGSGQIATIYNYKDGRNYMGPDGKAKEDIRNWHIGGKTKDVLQKMSELFPKNIVS</sequence>
<evidence type="ECO:0000313" key="1">
    <source>
        <dbReference type="EMBL" id="KKM06005.1"/>
    </source>
</evidence>
<proteinExistence type="predicted"/>
<comment type="caution">
    <text evidence="1">The sequence shown here is derived from an EMBL/GenBank/DDBJ whole genome shotgun (WGS) entry which is preliminary data.</text>
</comment>
<organism evidence="1">
    <name type="scientific">marine sediment metagenome</name>
    <dbReference type="NCBI Taxonomy" id="412755"/>
    <lineage>
        <taxon>unclassified sequences</taxon>
        <taxon>metagenomes</taxon>
        <taxon>ecological metagenomes</taxon>
    </lineage>
</organism>
<reference evidence="1" key="1">
    <citation type="journal article" date="2015" name="Nature">
        <title>Complex archaea that bridge the gap between prokaryotes and eukaryotes.</title>
        <authorList>
            <person name="Spang A."/>
            <person name="Saw J.H."/>
            <person name="Jorgensen S.L."/>
            <person name="Zaremba-Niedzwiedzka K."/>
            <person name="Martijn J."/>
            <person name="Lind A.E."/>
            <person name="van Eijk R."/>
            <person name="Schleper C."/>
            <person name="Guy L."/>
            <person name="Ettema T.J."/>
        </authorList>
    </citation>
    <scope>NUCLEOTIDE SEQUENCE</scope>
</reference>
<gene>
    <name evidence="1" type="ORF">LCGC14_1748340</name>
</gene>